<feature type="binding site" evidence="7">
    <location>
        <position position="92"/>
    </location>
    <ligand>
        <name>S-adenosyl-L-methionine</name>
        <dbReference type="ChEBI" id="CHEBI:59789"/>
    </ligand>
</feature>
<feature type="binding site" evidence="7">
    <location>
        <position position="40"/>
    </location>
    <ligand>
        <name>S-adenosyl-L-methionine</name>
        <dbReference type="ChEBI" id="CHEBI:59789"/>
    </ligand>
</feature>
<dbReference type="Gene3D" id="3.40.50.150">
    <property type="entry name" value="Vaccinia Virus protein VP39"/>
    <property type="match status" value="1"/>
</dbReference>
<keyword evidence="5 7" id="KW-0949">S-adenosyl-L-methionine</keyword>
<evidence type="ECO:0000256" key="3">
    <source>
        <dbReference type="ARBA" id="ARBA00022603"/>
    </source>
</evidence>
<dbReference type="CDD" id="cd02440">
    <property type="entry name" value="AdoMet_MTases"/>
    <property type="match status" value="1"/>
</dbReference>
<organism evidence="8 9">
    <name type="scientific">Acanthopleuribacter pedis</name>
    <dbReference type="NCBI Taxonomy" id="442870"/>
    <lineage>
        <taxon>Bacteria</taxon>
        <taxon>Pseudomonadati</taxon>
        <taxon>Acidobacteriota</taxon>
        <taxon>Holophagae</taxon>
        <taxon>Acanthopleuribacterales</taxon>
        <taxon>Acanthopleuribacteraceae</taxon>
        <taxon>Acanthopleuribacter</taxon>
    </lineage>
</organism>
<dbReference type="SUPFAM" id="SSF53335">
    <property type="entry name" value="S-adenosyl-L-methionine-dependent methyltransferases"/>
    <property type="match status" value="1"/>
</dbReference>
<dbReference type="UniPathway" id="UPA00989"/>
<protein>
    <recommendedName>
        <fullName evidence="7">tRNA (guanine-N(7)-)-methyltransferase</fullName>
        <ecNumber evidence="7">2.1.1.33</ecNumber>
    </recommendedName>
    <alternativeName>
        <fullName evidence="7">tRNA (guanine(46)-N(7))-methyltransferase</fullName>
    </alternativeName>
    <alternativeName>
        <fullName evidence="7">tRNA(m7G46)-methyltransferase</fullName>
    </alternativeName>
</protein>
<evidence type="ECO:0000313" key="8">
    <source>
        <dbReference type="EMBL" id="MBO1319588.1"/>
    </source>
</evidence>
<accession>A0A8J7U4M1</accession>
<feature type="binding site" evidence="7">
    <location>
        <position position="115"/>
    </location>
    <ligand>
        <name>S-adenosyl-L-methionine</name>
        <dbReference type="ChEBI" id="CHEBI:59789"/>
    </ligand>
</feature>
<dbReference type="Pfam" id="PF02390">
    <property type="entry name" value="Methyltransf_4"/>
    <property type="match status" value="1"/>
</dbReference>
<sequence length="209" mass="24080">MSDVFLPKDQRVSRELVLEQQQAPLNLKDLFGNENPVELEIGIGKGLFITRSGVNHPDTNWIGIEIRRKYLNMARERVEKRPLGNVRLICGEALGFLEEYLPDNSLSVIHVYYPDPWPKKRHHKRRLFGEAFMAQVHRVLKPGGHLLIATDHLGYWEHIQEVLQAQTYLDPAERLPEDPDGATGLTNFAIKYQAEGRQSYRTGYRKPEA</sequence>
<evidence type="ECO:0000256" key="7">
    <source>
        <dbReference type="HAMAP-Rule" id="MF_01057"/>
    </source>
</evidence>
<keyword evidence="9" id="KW-1185">Reference proteome</keyword>
<comment type="pathway">
    <text evidence="7">tRNA modification; N(7)-methylguanine-tRNA biosynthesis.</text>
</comment>
<dbReference type="GO" id="GO:0043527">
    <property type="term" value="C:tRNA methyltransferase complex"/>
    <property type="evidence" value="ECO:0007669"/>
    <property type="project" value="TreeGrafter"/>
</dbReference>
<dbReference type="AlphaFoldDB" id="A0A8J7U4M1"/>
<evidence type="ECO:0000256" key="4">
    <source>
        <dbReference type="ARBA" id="ARBA00022679"/>
    </source>
</evidence>
<evidence type="ECO:0000256" key="6">
    <source>
        <dbReference type="ARBA" id="ARBA00022694"/>
    </source>
</evidence>
<dbReference type="Proteomes" id="UP000664417">
    <property type="component" value="Unassembled WGS sequence"/>
</dbReference>
<dbReference type="PANTHER" id="PTHR23417:SF14">
    <property type="entry name" value="PENTACOTRIPEPTIDE-REPEAT REGION OF PRORP DOMAIN-CONTAINING PROTEIN"/>
    <property type="match status" value="1"/>
</dbReference>
<evidence type="ECO:0000256" key="5">
    <source>
        <dbReference type="ARBA" id="ARBA00022691"/>
    </source>
</evidence>
<keyword evidence="4 7" id="KW-0808">Transferase</keyword>
<dbReference type="PROSITE" id="PS51625">
    <property type="entry name" value="SAM_MT_TRMB"/>
    <property type="match status" value="1"/>
</dbReference>
<dbReference type="EMBL" id="JAFREP010000013">
    <property type="protein sequence ID" value="MBO1319588.1"/>
    <property type="molecule type" value="Genomic_DNA"/>
</dbReference>
<keyword evidence="3 7" id="KW-0489">Methyltransferase</keyword>
<dbReference type="InterPro" id="IPR029063">
    <property type="entry name" value="SAM-dependent_MTases_sf"/>
</dbReference>
<evidence type="ECO:0000313" key="9">
    <source>
        <dbReference type="Proteomes" id="UP000664417"/>
    </source>
</evidence>
<dbReference type="RefSeq" id="WP_207859494.1">
    <property type="nucleotide sequence ID" value="NZ_JAFREP010000013.1"/>
</dbReference>
<feature type="binding site" evidence="7">
    <location>
        <position position="151"/>
    </location>
    <ligand>
        <name>substrate</name>
    </ligand>
</feature>
<reference evidence="8" key="1">
    <citation type="submission" date="2021-03" db="EMBL/GenBank/DDBJ databases">
        <authorList>
            <person name="Wang G."/>
        </authorList>
    </citation>
    <scope>NUCLEOTIDE SEQUENCE</scope>
    <source>
        <strain evidence="8">KCTC 12899</strain>
    </source>
</reference>
<dbReference type="InterPro" id="IPR003358">
    <property type="entry name" value="tRNA_(Gua-N-7)_MeTrfase_Trmb"/>
</dbReference>
<keyword evidence="6 7" id="KW-0819">tRNA processing</keyword>
<feature type="binding site" evidence="7">
    <location>
        <position position="119"/>
    </location>
    <ligand>
        <name>substrate</name>
    </ligand>
</feature>
<dbReference type="NCBIfam" id="TIGR00091">
    <property type="entry name" value="tRNA (guanosine(46)-N7)-methyltransferase TrmB"/>
    <property type="match status" value="1"/>
</dbReference>
<proteinExistence type="inferred from homology"/>
<evidence type="ECO:0000256" key="1">
    <source>
        <dbReference type="ARBA" id="ARBA00000142"/>
    </source>
</evidence>
<dbReference type="GO" id="GO:0008176">
    <property type="term" value="F:tRNA (guanine(46)-N7)-methyltransferase activity"/>
    <property type="evidence" value="ECO:0007669"/>
    <property type="project" value="UniProtKB-UniRule"/>
</dbReference>
<dbReference type="InterPro" id="IPR055361">
    <property type="entry name" value="tRNA_methyltr_TrmB_bact"/>
</dbReference>
<evidence type="ECO:0000256" key="2">
    <source>
        <dbReference type="ARBA" id="ARBA00003015"/>
    </source>
</evidence>
<gene>
    <name evidence="7 8" type="primary">trmB</name>
    <name evidence="8" type="ORF">J3U88_14020</name>
</gene>
<dbReference type="HAMAP" id="MF_01057">
    <property type="entry name" value="tRNA_methyltr_TrmB"/>
    <property type="match status" value="1"/>
</dbReference>
<name>A0A8J7U4M1_9BACT</name>
<dbReference type="EC" id="2.1.1.33" evidence="7"/>
<comment type="caution">
    <text evidence="7">Lacks conserved residue(s) required for the propagation of feature annotation.</text>
</comment>
<comment type="caution">
    <text evidence="8">The sequence shown here is derived from an EMBL/GenBank/DDBJ whole genome shotgun (WGS) entry which is preliminary data.</text>
</comment>
<comment type="similarity">
    <text evidence="7">Belongs to the class I-like SAM-binding methyltransferase superfamily. TrmB family.</text>
</comment>
<comment type="catalytic activity">
    <reaction evidence="1 7">
        <text>guanosine(46) in tRNA + S-adenosyl-L-methionine = N(7)-methylguanosine(46) in tRNA + S-adenosyl-L-homocysteine</text>
        <dbReference type="Rhea" id="RHEA:42708"/>
        <dbReference type="Rhea" id="RHEA-COMP:10188"/>
        <dbReference type="Rhea" id="RHEA-COMP:10189"/>
        <dbReference type="ChEBI" id="CHEBI:57856"/>
        <dbReference type="ChEBI" id="CHEBI:59789"/>
        <dbReference type="ChEBI" id="CHEBI:74269"/>
        <dbReference type="ChEBI" id="CHEBI:74480"/>
        <dbReference type="EC" id="2.1.1.33"/>
    </reaction>
</comment>
<dbReference type="PANTHER" id="PTHR23417">
    <property type="entry name" value="3-DEOXY-D-MANNO-OCTULOSONIC-ACID TRANSFERASE/TRNA GUANINE-N 7 - -METHYLTRANSFERASE"/>
    <property type="match status" value="1"/>
</dbReference>
<comment type="function">
    <text evidence="2 7">Catalyzes the formation of N(7)-methylguanine at position 46 (m7G46) in tRNA.</text>
</comment>
<feature type="binding site" evidence="7">
    <location>
        <position position="65"/>
    </location>
    <ligand>
        <name>S-adenosyl-L-methionine</name>
        <dbReference type="ChEBI" id="CHEBI:59789"/>
    </ligand>
</feature>